<organism evidence="3 4">
    <name type="scientific">Photobacterium sp. (strain ATCC 43367)</name>
    <dbReference type="NCBI Taxonomy" id="379097"/>
    <lineage>
        <taxon>Bacteria</taxon>
        <taxon>Pseudomonadati</taxon>
        <taxon>Pseudomonadota</taxon>
        <taxon>Gammaproteobacteria</taxon>
        <taxon>Vibrionales</taxon>
        <taxon>Vibrionaceae</taxon>
        <taxon>Vibrio</taxon>
        <taxon>Vibrio oreintalis group</taxon>
    </lineage>
</organism>
<feature type="chain" id="PRO_5002022395" description="Lcl C-terminal domain-containing protein" evidence="1">
    <location>
        <begin position="20"/>
        <end position="170"/>
    </location>
</feature>
<dbReference type="Pfam" id="PF07603">
    <property type="entry name" value="Lcl_C"/>
    <property type="match status" value="1"/>
</dbReference>
<gene>
    <name evidence="3" type="ORF">NM06_10245</name>
</gene>
<dbReference type="PANTHER" id="PTHR35812">
    <property type="entry name" value="LIPOPROTEIN"/>
    <property type="match status" value="1"/>
</dbReference>
<feature type="signal peptide" evidence="1">
    <location>
        <begin position="1"/>
        <end position="19"/>
    </location>
</feature>
<evidence type="ECO:0000256" key="1">
    <source>
        <dbReference type="SAM" id="SignalP"/>
    </source>
</evidence>
<reference evidence="3 4" key="1">
    <citation type="submission" date="2014-10" db="EMBL/GenBank/DDBJ databases">
        <title>Genome sequencing of Vibrio sinaloensis T08.</title>
        <authorList>
            <person name="Chan K.-G."/>
            <person name="Mohamad N.I."/>
        </authorList>
    </citation>
    <scope>NUCLEOTIDE SEQUENCE [LARGE SCALE GENOMIC DNA]</scope>
    <source>
        <strain evidence="3 4">T08</strain>
    </source>
</reference>
<proteinExistence type="predicted"/>
<evidence type="ECO:0000313" key="4">
    <source>
        <dbReference type="Proteomes" id="UP000030451"/>
    </source>
</evidence>
<evidence type="ECO:0000259" key="2">
    <source>
        <dbReference type="Pfam" id="PF07603"/>
    </source>
</evidence>
<dbReference type="Proteomes" id="UP000030451">
    <property type="component" value="Unassembled WGS sequence"/>
</dbReference>
<comment type="caution">
    <text evidence="3">The sequence shown here is derived from an EMBL/GenBank/DDBJ whole genome shotgun (WGS) entry which is preliminary data.</text>
</comment>
<dbReference type="RefSeq" id="WP_005475307.1">
    <property type="nucleotide sequence ID" value="NZ_JRWP01000019.1"/>
</dbReference>
<sequence length="170" mass="18723">MKLKLMTIAALMVSTTSFAQTCVENQPVSQLEGQFIDRQDGTILDVKTNLLWQKCNVGETYNSTTNGCDGTPTSFASWDLALQSSQVGVDGFRLPNIKELGSIVDYRCAKPAINLTYFPTTTNVPYWTNTPDVSDINTAYSGLVIDFTEGQEKTVNASGEMFVRLVKPFN</sequence>
<dbReference type="InterPro" id="IPR011460">
    <property type="entry name" value="Lcl_C"/>
</dbReference>
<dbReference type="PANTHER" id="PTHR35812:SF1">
    <property type="entry name" value="LIPOPROTEIN"/>
    <property type="match status" value="1"/>
</dbReference>
<feature type="domain" description="Lcl C-terminal" evidence="2">
    <location>
        <begin position="41"/>
        <end position="167"/>
    </location>
</feature>
<dbReference type="STRING" id="379097.SE23_12100"/>
<protein>
    <recommendedName>
        <fullName evidence="2">Lcl C-terminal domain-containing protein</fullName>
    </recommendedName>
</protein>
<keyword evidence="1" id="KW-0732">Signal</keyword>
<accession>A0A0A5HYJ5</accession>
<dbReference type="EMBL" id="JRWP01000019">
    <property type="protein sequence ID" value="KGY08554.1"/>
    <property type="molecule type" value="Genomic_DNA"/>
</dbReference>
<evidence type="ECO:0000313" key="3">
    <source>
        <dbReference type="EMBL" id="KGY08554.1"/>
    </source>
</evidence>
<dbReference type="OrthoDB" id="9793251at2"/>
<name>A0A0A5HYJ5_PHOS4</name>
<dbReference type="AlphaFoldDB" id="A0A0A5HYJ5"/>